<accession>A0ABY6Q048</accession>
<evidence type="ECO:0000256" key="1">
    <source>
        <dbReference type="ARBA" id="ARBA00022553"/>
    </source>
</evidence>
<keyword evidence="2" id="KW-0902">Two-component regulatory system</keyword>
<dbReference type="SMART" id="SM00448">
    <property type="entry name" value="REC"/>
    <property type="match status" value="1"/>
</dbReference>
<evidence type="ECO:0000313" key="9">
    <source>
        <dbReference type="Proteomes" id="UP001164963"/>
    </source>
</evidence>
<evidence type="ECO:0000256" key="4">
    <source>
        <dbReference type="PROSITE-ProRule" id="PRU00169"/>
    </source>
</evidence>
<dbReference type="Gene3D" id="6.10.250.690">
    <property type="match status" value="1"/>
</dbReference>
<dbReference type="PANTHER" id="PTHR48111:SF40">
    <property type="entry name" value="PHOSPHATE REGULON TRANSCRIPTIONAL REGULATORY PROTEIN PHOB"/>
    <property type="match status" value="1"/>
</dbReference>
<sequence>MRVLVVDSDRSNGNTLSAQLKRHGYDVEICATGAEALEKHAKFDLVLIDLLLPDIDGLEVCRTVRANSDIPIIAFTDAGMKLDRILCLQAGCDDCMAKPYGFRELLARIDAVLRRSRPVTARSTRAAAIAHGSLCIDPETREVRLNGRLIGLTLKEFDLLHRLASEPHTVHSRASLMAAVWGFPGRHVPGGRASRTIDTHVSAVRSKLGSPDWIITVRGVGFRMGRV</sequence>
<evidence type="ECO:0000259" key="7">
    <source>
        <dbReference type="PROSITE" id="PS51755"/>
    </source>
</evidence>
<gene>
    <name evidence="8" type="ORF">NEH16_30150</name>
</gene>
<evidence type="ECO:0000256" key="5">
    <source>
        <dbReference type="PROSITE-ProRule" id="PRU01091"/>
    </source>
</evidence>
<dbReference type="PROSITE" id="PS50110">
    <property type="entry name" value="RESPONSE_REGULATORY"/>
    <property type="match status" value="1"/>
</dbReference>
<dbReference type="SMART" id="SM00862">
    <property type="entry name" value="Trans_reg_C"/>
    <property type="match status" value="1"/>
</dbReference>
<dbReference type="Pfam" id="PF00072">
    <property type="entry name" value="Response_reg"/>
    <property type="match status" value="1"/>
</dbReference>
<organism evidence="8 9">
    <name type="scientific">Streptomyces drozdowiczii</name>
    <dbReference type="NCBI Taxonomy" id="202862"/>
    <lineage>
        <taxon>Bacteria</taxon>
        <taxon>Bacillati</taxon>
        <taxon>Actinomycetota</taxon>
        <taxon>Actinomycetes</taxon>
        <taxon>Kitasatosporales</taxon>
        <taxon>Streptomycetaceae</taxon>
        <taxon>Streptomyces</taxon>
    </lineage>
</organism>
<dbReference type="InterPro" id="IPR036388">
    <property type="entry name" value="WH-like_DNA-bd_sf"/>
</dbReference>
<dbReference type="Gene3D" id="3.40.50.2300">
    <property type="match status" value="1"/>
</dbReference>
<evidence type="ECO:0000259" key="6">
    <source>
        <dbReference type="PROSITE" id="PS50110"/>
    </source>
</evidence>
<feature type="modified residue" description="4-aspartylphosphate" evidence="4">
    <location>
        <position position="49"/>
    </location>
</feature>
<dbReference type="InterPro" id="IPR039420">
    <property type="entry name" value="WalR-like"/>
</dbReference>
<evidence type="ECO:0000256" key="3">
    <source>
        <dbReference type="ARBA" id="ARBA00023125"/>
    </source>
</evidence>
<keyword evidence="3 5" id="KW-0238">DNA-binding</keyword>
<feature type="domain" description="OmpR/PhoB-type" evidence="7">
    <location>
        <begin position="126"/>
        <end position="226"/>
    </location>
</feature>
<keyword evidence="1 4" id="KW-0597">Phosphoprotein</keyword>
<protein>
    <submittedName>
        <fullName evidence="8">Response regulator transcription factor</fullName>
    </submittedName>
</protein>
<dbReference type="Proteomes" id="UP001164963">
    <property type="component" value="Chromosome"/>
</dbReference>
<reference evidence="8" key="1">
    <citation type="journal article" date="2022" name="Front. Microbiol.">
        <title>Mirubactin C rescues the lethal effect of cell wall biosynthesis mutations in Bacillus subtilis.</title>
        <authorList>
            <person name="Kepplinger B."/>
            <person name="Wen X."/>
            <person name="Tyler A.R."/>
            <person name="Kim B.Y."/>
            <person name="Brown J."/>
            <person name="Banks P."/>
            <person name="Dashti Y."/>
            <person name="Mackenzie E.S."/>
            <person name="Wills C."/>
            <person name="Kawai Y."/>
            <person name="Waldron K.J."/>
            <person name="Allenby N.E.E."/>
            <person name="Wu L.J."/>
            <person name="Hall M.J."/>
            <person name="Errington J."/>
        </authorList>
    </citation>
    <scope>NUCLEOTIDE SEQUENCE</scope>
    <source>
        <strain evidence="8">MDA8-470</strain>
    </source>
</reference>
<dbReference type="Pfam" id="PF00486">
    <property type="entry name" value="Trans_reg_C"/>
    <property type="match status" value="1"/>
</dbReference>
<dbReference type="InterPro" id="IPR001867">
    <property type="entry name" value="OmpR/PhoB-type_DNA-bd"/>
</dbReference>
<dbReference type="PROSITE" id="PS51755">
    <property type="entry name" value="OMPR_PHOB"/>
    <property type="match status" value="1"/>
</dbReference>
<dbReference type="RefSeq" id="WP_073969207.1">
    <property type="nucleotide sequence ID" value="NZ_CP098740.1"/>
</dbReference>
<keyword evidence="9" id="KW-1185">Reference proteome</keyword>
<feature type="domain" description="Response regulatory" evidence="6">
    <location>
        <begin position="2"/>
        <end position="113"/>
    </location>
</feature>
<evidence type="ECO:0000256" key="2">
    <source>
        <dbReference type="ARBA" id="ARBA00023012"/>
    </source>
</evidence>
<dbReference type="PANTHER" id="PTHR48111">
    <property type="entry name" value="REGULATOR OF RPOS"/>
    <property type="match status" value="1"/>
</dbReference>
<dbReference type="Gene3D" id="1.10.10.10">
    <property type="entry name" value="Winged helix-like DNA-binding domain superfamily/Winged helix DNA-binding domain"/>
    <property type="match status" value="1"/>
</dbReference>
<dbReference type="EMBL" id="CP098740">
    <property type="protein sequence ID" value="UZK57793.1"/>
    <property type="molecule type" value="Genomic_DNA"/>
</dbReference>
<dbReference type="InterPro" id="IPR011006">
    <property type="entry name" value="CheY-like_superfamily"/>
</dbReference>
<dbReference type="InterPro" id="IPR001789">
    <property type="entry name" value="Sig_transdc_resp-reg_receiver"/>
</dbReference>
<dbReference type="SUPFAM" id="SSF52172">
    <property type="entry name" value="CheY-like"/>
    <property type="match status" value="1"/>
</dbReference>
<proteinExistence type="predicted"/>
<dbReference type="InterPro" id="IPR016032">
    <property type="entry name" value="Sig_transdc_resp-reg_C-effctor"/>
</dbReference>
<evidence type="ECO:0000313" key="8">
    <source>
        <dbReference type="EMBL" id="UZK57793.1"/>
    </source>
</evidence>
<dbReference type="SUPFAM" id="SSF46894">
    <property type="entry name" value="C-terminal effector domain of the bipartite response regulators"/>
    <property type="match status" value="1"/>
</dbReference>
<feature type="DNA-binding region" description="OmpR/PhoB-type" evidence="5">
    <location>
        <begin position="126"/>
        <end position="226"/>
    </location>
</feature>
<dbReference type="CDD" id="cd00383">
    <property type="entry name" value="trans_reg_C"/>
    <property type="match status" value="1"/>
</dbReference>
<name>A0ABY6Q048_9ACTN</name>